<evidence type="ECO:0000313" key="3">
    <source>
        <dbReference type="EMBL" id="BBG27679.1"/>
    </source>
</evidence>
<gene>
    <name evidence="2" type="ORF">IC006_2228</name>
    <name evidence="3" type="ORF">IC007_2233</name>
</gene>
<dbReference type="InterPro" id="IPR036388">
    <property type="entry name" value="WH-like_DNA-bd_sf"/>
</dbReference>
<proteinExistence type="predicted"/>
<dbReference type="InterPro" id="IPR036390">
    <property type="entry name" value="WH_DNA-bd_sf"/>
</dbReference>
<dbReference type="GeneID" id="41718548"/>
<evidence type="ECO:0000313" key="4">
    <source>
        <dbReference type="Proteomes" id="UP000322983"/>
    </source>
</evidence>
<dbReference type="EMBL" id="AP018929">
    <property type="protein sequence ID" value="BBG24894.1"/>
    <property type="molecule type" value="Genomic_DNA"/>
</dbReference>
<reference evidence="3 4" key="2">
    <citation type="journal article" date="2020" name="Int. J. Syst. Evol. Microbiol.">
        <title>Sulfuracidifex tepidarius gen. nov., sp. nov. and transfer of Sulfolobus metallicus Huber and Stetter 1992 to the genus Sulfuracidifex as Sulfuracidifex metallicus comb. nov.</title>
        <authorList>
            <person name="Itoh T."/>
            <person name="Miura T."/>
            <person name="Sakai H.D."/>
            <person name="Kato S."/>
            <person name="Ohkuma M."/>
            <person name="Takashina T."/>
        </authorList>
    </citation>
    <scope>NUCLEOTIDE SEQUENCE</scope>
    <source>
        <strain evidence="2 4">IC-006</strain>
        <strain evidence="3">IC-007</strain>
    </source>
</reference>
<dbReference type="SUPFAM" id="SSF46785">
    <property type="entry name" value="Winged helix' DNA-binding domain"/>
    <property type="match status" value="1"/>
</dbReference>
<accession>A0A510DXG3</accession>
<reference evidence="5" key="1">
    <citation type="submission" date="2018-09" db="EMBL/GenBank/DDBJ databases">
        <title>Complete Genome Sequencing of Sulfolobus sp. JCM 16834.</title>
        <authorList>
            <person name="Kato S."/>
            <person name="Itoh T."/>
            <person name="Ohkuma M."/>
        </authorList>
    </citation>
    <scope>NUCLEOTIDE SEQUENCE [LARGE SCALE GENOMIC DNA]</scope>
    <source>
        <strain evidence="5">IC-007</strain>
    </source>
</reference>
<dbReference type="RefSeq" id="WP_054846370.1">
    <property type="nucleotide sequence ID" value="NZ_AP018929.1"/>
</dbReference>
<accession>A0A510E5B7</accession>
<dbReference type="OrthoDB" id="34509at2157"/>
<evidence type="ECO:0000313" key="2">
    <source>
        <dbReference type="EMBL" id="BBG24894.1"/>
    </source>
</evidence>
<evidence type="ECO:0000313" key="5">
    <source>
        <dbReference type="Proteomes" id="UP000325030"/>
    </source>
</evidence>
<feature type="domain" description="ArnR1-like winged helix-turn-helix" evidence="1">
    <location>
        <begin position="6"/>
        <end position="80"/>
    </location>
</feature>
<dbReference type="InterPro" id="IPR038723">
    <property type="entry name" value="ArnR1-like_HTH"/>
</dbReference>
<evidence type="ECO:0000259" key="1">
    <source>
        <dbReference type="Pfam" id="PF14947"/>
    </source>
</evidence>
<dbReference type="Pfam" id="PF14947">
    <property type="entry name" value="HTH_45"/>
    <property type="match status" value="1"/>
</dbReference>
<sequence>MKRRARRNKIAIIKSILSASIKETQKTSLMYAANLNHKTITGYLSDLIKSDLIIETGNKAFQTTDKGKMILKKIEEYERHIQEAEKIKSVIDEVLNKGQKARKPLPEYDFIRQRE</sequence>
<dbReference type="Proteomes" id="UP000322983">
    <property type="component" value="Chromosome"/>
</dbReference>
<dbReference type="AlphaFoldDB" id="A0A510E5B7"/>
<dbReference type="KEGG" id="step:IC006_2228"/>
<organism evidence="3 5">
    <name type="scientific">Sulfuracidifex tepidarius</name>
    <dbReference type="NCBI Taxonomy" id="1294262"/>
    <lineage>
        <taxon>Archaea</taxon>
        <taxon>Thermoproteota</taxon>
        <taxon>Thermoprotei</taxon>
        <taxon>Sulfolobales</taxon>
        <taxon>Sulfolobaceae</taxon>
        <taxon>Sulfuracidifex</taxon>
    </lineage>
</organism>
<dbReference type="EMBL" id="AP018930">
    <property type="protein sequence ID" value="BBG27679.1"/>
    <property type="molecule type" value="Genomic_DNA"/>
</dbReference>
<protein>
    <recommendedName>
        <fullName evidence="1">ArnR1-like winged helix-turn-helix domain-containing protein</fullName>
    </recommendedName>
</protein>
<dbReference type="Proteomes" id="UP000325030">
    <property type="component" value="Chromosome"/>
</dbReference>
<keyword evidence="4" id="KW-1185">Reference proteome</keyword>
<name>A0A510E5B7_9CREN</name>
<dbReference type="Gene3D" id="1.10.10.10">
    <property type="entry name" value="Winged helix-like DNA-binding domain superfamily/Winged helix DNA-binding domain"/>
    <property type="match status" value="1"/>
</dbReference>